<comment type="caution">
    <text evidence="4">The sequence shown here is derived from an EMBL/GenBank/DDBJ whole genome shotgun (WGS) entry which is preliminary data.</text>
</comment>
<keyword evidence="5" id="KW-1185">Reference proteome</keyword>
<feature type="compositionally biased region" description="Pro residues" evidence="1">
    <location>
        <begin position="84"/>
        <end position="94"/>
    </location>
</feature>
<feature type="region of interest" description="Disordered" evidence="1">
    <location>
        <begin position="32"/>
        <end position="103"/>
    </location>
</feature>
<dbReference type="SUPFAM" id="SSF88713">
    <property type="entry name" value="Glycoside hydrolase/deacetylase"/>
    <property type="match status" value="1"/>
</dbReference>
<dbReference type="Proteomes" id="UP001201873">
    <property type="component" value="Unassembled WGS sequence"/>
</dbReference>
<protein>
    <submittedName>
        <fullName evidence="4">Polysaccharide deacetylase family protein</fullName>
    </submittedName>
</protein>
<evidence type="ECO:0000313" key="4">
    <source>
        <dbReference type="EMBL" id="MCK9875602.1"/>
    </source>
</evidence>
<dbReference type="Gene3D" id="3.20.20.370">
    <property type="entry name" value="Glycoside hydrolase/deacetylase"/>
    <property type="match status" value="1"/>
</dbReference>
<feature type="domain" description="NodB homology" evidence="3">
    <location>
        <begin position="105"/>
        <end position="302"/>
    </location>
</feature>
<organism evidence="4 5">
    <name type="scientific">Frankia umida</name>
    <dbReference type="NCBI Taxonomy" id="573489"/>
    <lineage>
        <taxon>Bacteria</taxon>
        <taxon>Bacillati</taxon>
        <taxon>Actinomycetota</taxon>
        <taxon>Actinomycetes</taxon>
        <taxon>Frankiales</taxon>
        <taxon>Frankiaceae</taxon>
        <taxon>Frankia</taxon>
    </lineage>
</organism>
<evidence type="ECO:0000259" key="3">
    <source>
        <dbReference type="PROSITE" id="PS51677"/>
    </source>
</evidence>
<evidence type="ECO:0000256" key="2">
    <source>
        <dbReference type="SAM" id="SignalP"/>
    </source>
</evidence>
<feature type="signal peptide" evidence="2">
    <location>
        <begin position="1"/>
        <end position="32"/>
    </location>
</feature>
<dbReference type="PANTHER" id="PTHR10587">
    <property type="entry name" value="GLYCOSYL TRANSFERASE-RELATED"/>
    <property type="match status" value="1"/>
</dbReference>
<evidence type="ECO:0000256" key="1">
    <source>
        <dbReference type="SAM" id="MobiDB-lite"/>
    </source>
</evidence>
<gene>
    <name evidence="4" type="ORF">MXD59_07430</name>
</gene>
<dbReference type="PROSITE" id="PS51677">
    <property type="entry name" value="NODB"/>
    <property type="match status" value="1"/>
</dbReference>
<sequence>MDRRLLLSMLSIGAAQALIGCASGHAATSATAALPTGDPPGHSGGARSLSDNPASPAGVHSPLPLTSPDAPVTPVPTPSSRGLPPIPPARPGPPTTVFQAPGPTRRIALTIDDGYDTRTVAGYVEFAQRSRIPLTFSPNGAYSAVWSPHADVLRPLVESEQIQIVNHTWSHRSLQSPRTDADIRADVERNEQWIQTTFGITSRPWFRPPYGAHNAHVDGLVGELGYTRILLWNGSFGDSTLITPEQLMSLASRYLQPGTVMLGHANHATILGLFSQVEKLIAERRLEPVTLDTMFGTSRSVG</sequence>
<dbReference type="InterPro" id="IPR011330">
    <property type="entry name" value="Glyco_hydro/deAcase_b/a-brl"/>
</dbReference>
<dbReference type="EMBL" id="JALKFT010000005">
    <property type="protein sequence ID" value="MCK9875602.1"/>
    <property type="molecule type" value="Genomic_DNA"/>
</dbReference>
<reference evidence="4 5" key="1">
    <citation type="submission" date="2022-04" db="EMBL/GenBank/DDBJ databases">
        <title>Genome diversity in the genus Frankia.</title>
        <authorList>
            <person name="Carlos-Shanley C."/>
            <person name="Hahn D."/>
        </authorList>
    </citation>
    <scope>NUCLEOTIDE SEQUENCE [LARGE SCALE GENOMIC DNA]</scope>
    <source>
        <strain evidence="4 5">Ag45/Mut15</strain>
    </source>
</reference>
<name>A0ABT0JVP2_9ACTN</name>
<dbReference type="InterPro" id="IPR050248">
    <property type="entry name" value="Polysacc_deacetylase_ArnD"/>
</dbReference>
<proteinExistence type="predicted"/>
<keyword evidence="2" id="KW-0732">Signal</keyword>
<dbReference type="InterPro" id="IPR002509">
    <property type="entry name" value="NODB_dom"/>
</dbReference>
<feature type="chain" id="PRO_5046231087" evidence="2">
    <location>
        <begin position="33"/>
        <end position="302"/>
    </location>
</feature>
<accession>A0ABT0JVP2</accession>
<dbReference type="CDD" id="cd10917">
    <property type="entry name" value="CE4_NodB_like_6s_7s"/>
    <property type="match status" value="1"/>
</dbReference>
<dbReference type="PROSITE" id="PS51257">
    <property type="entry name" value="PROKAR_LIPOPROTEIN"/>
    <property type="match status" value="1"/>
</dbReference>
<dbReference type="Pfam" id="PF01522">
    <property type="entry name" value="Polysacc_deac_1"/>
    <property type="match status" value="1"/>
</dbReference>
<evidence type="ECO:0000313" key="5">
    <source>
        <dbReference type="Proteomes" id="UP001201873"/>
    </source>
</evidence>